<dbReference type="Pfam" id="PF13466">
    <property type="entry name" value="STAS_2"/>
    <property type="match status" value="1"/>
</dbReference>
<protein>
    <recommendedName>
        <fullName evidence="2">Anti-sigma factor antagonist</fullName>
    </recommendedName>
</protein>
<reference evidence="5 6" key="1">
    <citation type="submission" date="2015-05" db="EMBL/GenBank/DDBJ databases">
        <title>Draft Genome assembly of Streptomyces showdoensis.</title>
        <authorList>
            <person name="Thapa K.K."/>
            <person name="Metsa-Ketela M."/>
        </authorList>
    </citation>
    <scope>NUCLEOTIDE SEQUENCE [LARGE SCALE GENOMIC DNA]</scope>
    <source>
        <strain evidence="5 6">ATCC 15227</strain>
    </source>
</reference>
<dbReference type="Proteomes" id="UP000265325">
    <property type="component" value="Unassembled WGS sequence"/>
</dbReference>
<gene>
    <name evidence="5" type="ORF">VO63_25895</name>
</gene>
<dbReference type="PROSITE" id="PS50801">
    <property type="entry name" value="STAS"/>
    <property type="match status" value="1"/>
</dbReference>
<dbReference type="Gene3D" id="3.30.750.24">
    <property type="entry name" value="STAS domain"/>
    <property type="match status" value="1"/>
</dbReference>
<name>A0A2P2GJJ3_STREW</name>
<evidence type="ECO:0000256" key="1">
    <source>
        <dbReference type="ARBA" id="ARBA00009013"/>
    </source>
</evidence>
<evidence type="ECO:0000313" key="5">
    <source>
        <dbReference type="EMBL" id="KKZ71029.1"/>
    </source>
</evidence>
<dbReference type="PANTHER" id="PTHR33495:SF2">
    <property type="entry name" value="ANTI-SIGMA FACTOR ANTAGONIST TM_1081-RELATED"/>
    <property type="match status" value="1"/>
</dbReference>
<comment type="caution">
    <text evidence="5">The sequence shown here is derived from an EMBL/GenBank/DDBJ whole genome shotgun (WGS) entry which is preliminary data.</text>
</comment>
<dbReference type="AlphaFoldDB" id="A0A2P2GJJ3"/>
<dbReference type="PANTHER" id="PTHR33495">
    <property type="entry name" value="ANTI-SIGMA FACTOR ANTAGONIST TM_1081-RELATED-RELATED"/>
    <property type="match status" value="1"/>
</dbReference>
<evidence type="ECO:0000256" key="3">
    <source>
        <dbReference type="SAM" id="MobiDB-lite"/>
    </source>
</evidence>
<feature type="domain" description="STAS" evidence="4">
    <location>
        <begin position="21"/>
        <end position="117"/>
    </location>
</feature>
<comment type="similarity">
    <text evidence="1 2">Belongs to the anti-sigma-factor antagonist family.</text>
</comment>
<evidence type="ECO:0000256" key="2">
    <source>
        <dbReference type="RuleBase" id="RU003749"/>
    </source>
</evidence>
<feature type="region of interest" description="Disordered" evidence="3">
    <location>
        <begin position="1"/>
        <end position="20"/>
    </location>
</feature>
<sequence>MDTPTKATEPRTGTGSPARPIVRVDIHGDMDIHHVPRWRAALDEALAGAPESAEVVVDLRNSSFCDSSGLNVLLAAAEKARRTGRILRLAVPSHQMLRLLDITGATNLLPVGPALPD</sequence>
<proteinExistence type="inferred from homology"/>
<organism evidence="5 6">
    <name type="scientific">Streptomyces showdoensis</name>
    <dbReference type="NCBI Taxonomy" id="68268"/>
    <lineage>
        <taxon>Bacteria</taxon>
        <taxon>Bacillati</taxon>
        <taxon>Actinomycetota</taxon>
        <taxon>Actinomycetes</taxon>
        <taxon>Kitasatosporales</taxon>
        <taxon>Streptomycetaceae</taxon>
        <taxon>Streptomyces</taxon>
    </lineage>
</organism>
<keyword evidence="6" id="KW-1185">Reference proteome</keyword>
<dbReference type="GO" id="GO:0043856">
    <property type="term" value="F:anti-sigma factor antagonist activity"/>
    <property type="evidence" value="ECO:0007669"/>
    <property type="project" value="InterPro"/>
</dbReference>
<dbReference type="SUPFAM" id="SSF52091">
    <property type="entry name" value="SpoIIaa-like"/>
    <property type="match status" value="1"/>
</dbReference>
<evidence type="ECO:0000259" key="4">
    <source>
        <dbReference type="PROSITE" id="PS50801"/>
    </source>
</evidence>
<dbReference type="InterPro" id="IPR058548">
    <property type="entry name" value="MlaB-like_STAS"/>
</dbReference>
<dbReference type="EMBL" id="LAQS01000045">
    <property type="protein sequence ID" value="KKZ71029.1"/>
    <property type="molecule type" value="Genomic_DNA"/>
</dbReference>
<dbReference type="OrthoDB" id="4230314at2"/>
<dbReference type="InterPro" id="IPR036513">
    <property type="entry name" value="STAS_dom_sf"/>
</dbReference>
<dbReference type="InterPro" id="IPR002645">
    <property type="entry name" value="STAS_dom"/>
</dbReference>
<dbReference type="NCBIfam" id="TIGR00377">
    <property type="entry name" value="ant_ant_sig"/>
    <property type="match status" value="1"/>
</dbReference>
<dbReference type="CDD" id="cd07043">
    <property type="entry name" value="STAS_anti-anti-sigma_factors"/>
    <property type="match status" value="1"/>
</dbReference>
<dbReference type="InterPro" id="IPR003658">
    <property type="entry name" value="Anti-sigma_ant"/>
</dbReference>
<accession>A0A2P2GJJ3</accession>
<evidence type="ECO:0000313" key="6">
    <source>
        <dbReference type="Proteomes" id="UP000265325"/>
    </source>
</evidence>
<dbReference type="RefSeq" id="WP_046910397.1">
    <property type="nucleotide sequence ID" value="NZ_BAAAXG010000024.1"/>
</dbReference>